<organism evidence="2 3">
    <name type="scientific">Ilex paraguariensis</name>
    <name type="common">yerba mate</name>
    <dbReference type="NCBI Taxonomy" id="185542"/>
    <lineage>
        <taxon>Eukaryota</taxon>
        <taxon>Viridiplantae</taxon>
        <taxon>Streptophyta</taxon>
        <taxon>Embryophyta</taxon>
        <taxon>Tracheophyta</taxon>
        <taxon>Spermatophyta</taxon>
        <taxon>Magnoliopsida</taxon>
        <taxon>eudicotyledons</taxon>
        <taxon>Gunneridae</taxon>
        <taxon>Pentapetalae</taxon>
        <taxon>asterids</taxon>
        <taxon>campanulids</taxon>
        <taxon>Aquifoliales</taxon>
        <taxon>Aquifoliaceae</taxon>
        <taxon>Ilex</taxon>
    </lineage>
</organism>
<feature type="compositionally biased region" description="Basic and acidic residues" evidence="1">
    <location>
        <begin position="219"/>
        <end position="231"/>
    </location>
</feature>
<evidence type="ECO:0000313" key="3">
    <source>
        <dbReference type="Proteomes" id="UP001642360"/>
    </source>
</evidence>
<dbReference type="InterPro" id="IPR044797">
    <property type="entry name" value="At4g06598-like"/>
</dbReference>
<reference evidence="2 3" key="1">
    <citation type="submission" date="2024-02" db="EMBL/GenBank/DDBJ databases">
        <authorList>
            <person name="Vignale AGUSTIN F."/>
            <person name="Sosa J E."/>
            <person name="Modenutti C."/>
        </authorList>
    </citation>
    <scope>NUCLEOTIDE SEQUENCE [LARGE SCALE GENOMIC DNA]</scope>
</reference>
<feature type="region of interest" description="Disordered" evidence="1">
    <location>
        <begin position="51"/>
        <end position="76"/>
    </location>
</feature>
<name>A0ABC8RYN5_9AQUA</name>
<dbReference type="Proteomes" id="UP001642360">
    <property type="component" value="Unassembled WGS sequence"/>
</dbReference>
<protein>
    <submittedName>
        <fullName evidence="2">Uncharacterized protein</fullName>
    </submittedName>
</protein>
<keyword evidence="3" id="KW-1185">Reference proteome</keyword>
<dbReference type="PANTHER" id="PTHR46835">
    <property type="entry name" value="BASIC-LEUCINE ZIPPER (BZIP) TRANSCRIPTION FACTOR FAMILY PROTEIN-RELATED"/>
    <property type="match status" value="1"/>
</dbReference>
<dbReference type="PANTHER" id="PTHR46835:SF3">
    <property type="entry name" value="BASIC-LEUCINE ZIPPER (BZIP) TRANSCRIPTION FACTOR FAMILY PROTEIN"/>
    <property type="match status" value="1"/>
</dbReference>
<evidence type="ECO:0000256" key="1">
    <source>
        <dbReference type="SAM" id="MobiDB-lite"/>
    </source>
</evidence>
<dbReference type="AlphaFoldDB" id="A0ABC8RYN5"/>
<sequence length="247" mass="27353">MRAACDWAMANSKGPSCIRNMMYNGKHSLLPPRCPFPSISPSYVDYVPTPAIRPTGIPKPRQGNSHHQRTSSESFLIEEQPSWLDELLNEPETPVRKGGHRRSSSDSFAYIDVANASDSDYAAQDEHQSRNLTSMPSWRSQDVGYEDAQHASYAELYYSGKHKNQAWDSSLITVAHPSGLPSARDNIVQNSGLSGALQEADEVLSAENEKHNSVQSGLHDPKVCHERKDSFGAKLTVSETDTKRAKQ</sequence>
<proteinExistence type="predicted"/>
<feature type="region of interest" description="Disordered" evidence="1">
    <location>
        <begin position="198"/>
        <end position="247"/>
    </location>
</feature>
<evidence type="ECO:0000313" key="2">
    <source>
        <dbReference type="EMBL" id="CAK9149680.1"/>
    </source>
</evidence>
<dbReference type="EMBL" id="CAUOFW020001921">
    <property type="protein sequence ID" value="CAK9149680.1"/>
    <property type="molecule type" value="Genomic_DNA"/>
</dbReference>
<comment type="caution">
    <text evidence="2">The sequence shown here is derived from an EMBL/GenBank/DDBJ whole genome shotgun (WGS) entry which is preliminary data.</text>
</comment>
<accession>A0ABC8RYN5</accession>
<gene>
    <name evidence="2" type="ORF">ILEXP_LOCUS17742</name>
</gene>